<name>A0A485ATY9_KLUCR</name>
<sequence>MVRDSLCELSIRERGMEFKAILAYEPKKSPSRGESSPRIDCLALSSAPILRTSCVFLLLPALALAASSPEPLRDCGVQCGPAALYQDIAGCRDGRCASSCHPGSWRFWPAAGSHLFYPATSWLLRRKAPGSPLYQTRRHHYSKPVPCGYCGLSPGLVAAAMPLLRAIVSARSRVTLRTDAGVFTPLLK</sequence>
<keyword evidence="2" id="KW-1185">Reference proteome</keyword>
<evidence type="ECO:0000313" key="1">
    <source>
        <dbReference type="EMBL" id="VFS63433.1"/>
    </source>
</evidence>
<dbReference type="Proteomes" id="UP000401081">
    <property type="component" value="Unassembled WGS sequence"/>
</dbReference>
<evidence type="ECO:0000313" key="2">
    <source>
        <dbReference type="Proteomes" id="UP000401081"/>
    </source>
</evidence>
<dbReference type="EMBL" id="CAADJD010000018">
    <property type="protein sequence ID" value="VFS63433.1"/>
    <property type="molecule type" value="Genomic_DNA"/>
</dbReference>
<gene>
    <name evidence="1" type="ORF">NCTC12993_02643</name>
</gene>
<reference evidence="1 2" key="1">
    <citation type="submission" date="2019-03" db="EMBL/GenBank/DDBJ databases">
        <authorList>
            <consortium name="Pathogen Informatics"/>
        </authorList>
    </citation>
    <scope>NUCLEOTIDE SEQUENCE [LARGE SCALE GENOMIC DNA]</scope>
    <source>
        <strain evidence="1 2">NCTC12993</strain>
    </source>
</reference>
<dbReference type="AlphaFoldDB" id="A0A485ATY9"/>
<accession>A0A485ATY9</accession>
<protein>
    <submittedName>
        <fullName evidence="1">Hok/gef family</fullName>
    </submittedName>
</protein>
<organism evidence="1 2">
    <name type="scientific">Kluyvera cryocrescens</name>
    <name type="common">Kluyvera citrophila</name>
    <dbReference type="NCBI Taxonomy" id="580"/>
    <lineage>
        <taxon>Bacteria</taxon>
        <taxon>Pseudomonadati</taxon>
        <taxon>Pseudomonadota</taxon>
        <taxon>Gammaproteobacteria</taxon>
        <taxon>Enterobacterales</taxon>
        <taxon>Enterobacteriaceae</taxon>
        <taxon>Kluyvera</taxon>
    </lineage>
</organism>
<proteinExistence type="predicted"/>